<sequence length="62" mass="7300">MPADLYQARTDEHCRDVVDRGILVQASFNTMCAIEYLKSNNVQPHIIERVLLHPEQRRKSRH</sequence>
<reference evidence="1 2" key="1">
    <citation type="submission" date="2020-07" db="EMBL/GenBank/DDBJ databases">
        <title>Novel species isolated from subtropical streams in China.</title>
        <authorList>
            <person name="Lu H."/>
        </authorList>
    </citation>
    <scope>NUCLEOTIDE SEQUENCE [LARGE SCALE GENOMIC DNA]</scope>
    <source>
        <strain evidence="1 2">FT3S</strain>
    </source>
</reference>
<name>A0A7W2EEK4_9BURK</name>
<accession>A0A7W2EEK4</accession>
<dbReference type="Proteomes" id="UP000566711">
    <property type="component" value="Unassembled WGS sequence"/>
</dbReference>
<evidence type="ECO:0000313" key="1">
    <source>
        <dbReference type="EMBL" id="MBA5604469.1"/>
    </source>
</evidence>
<dbReference type="AlphaFoldDB" id="A0A7W2EEK4"/>
<proteinExistence type="predicted"/>
<protein>
    <submittedName>
        <fullName evidence="1">Uncharacterized protein</fullName>
    </submittedName>
</protein>
<organism evidence="1 2">
    <name type="scientific">Rugamonas fusca</name>
    <dbReference type="NCBI Taxonomy" id="2758568"/>
    <lineage>
        <taxon>Bacteria</taxon>
        <taxon>Pseudomonadati</taxon>
        <taxon>Pseudomonadota</taxon>
        <taxon>Betaproteobacteria</taxon>
        <taxon>Burkholderiales</taxon>
        <taxon>Oxalobacteraceae</taxon>
        <taxon>Telluria group</taxon>
        <taxon>Rugamonas</taxon>
    </lineage>
</organism>
<dbReference type="EMBL" id="JACEZS010000002">
    <property type="protein sequence ID" value="MBA5604469.1"/>
    <property type="molecule type" value="Genomic_DNA"/>
</dbReference>
<keyword evidence="2" id="KW-1185">Reference proteome</keyword>
<gene>
    <name evidence="1" type="ORF">H3H36_03725</name>
</gene>
<comment type="caution">
    <text evidence="1">The sequence shown here is derived from an EMBL/GenBank/DDBJ whole genome shotgun (WGS) entry which is preliminary data.</text>
</comment>
<evidence type="ECO:0000313" key="2">
    <source>
        <dbReference type="Proteomes" id="UP000566711"/>
    </source>
</evidence>